<gene>
    <name evidence="2" type="ORF">LMG3431_02347</name>
</gene>
<dbReference type="EMBL" id="CADIJX010000002">
    <property type="protein sequence ID" value="CAB3643755.1"/>
    <property type="molecule type" value="Genomic_DNA"/>
</dbReference>
<feature type="region of interest" description="Disordered" evidence="1">
    <location>
        <begin position="1"/>
        <end position="21"/>
    </location>
</feature>
<sequence length="74" mass="7747">MRASPRTPLASTTSMPPSRKPCMPYRLTPVVASARTVACVSAADTLTSNGVPCCDTSLPSWPTDLPAINAISRT</sequence>
<evidence type="ECO:0000256" key="1">
    <source>
        <dbReference type="SAM" id="MobiDB-lite"/>
    </source>
</evidence>
<protein>
    <submittedName>
        <fullName evidence="2">Uncharacterized protein</fullName>
    </submittedName>
</protein>
<evidence type="ECO:0000313" key="3">
    <source>
        <dbReference type="Proteomes" id="UP000494108"/>
    </source>
</evidence>
<dbReference type="Proteomes" id="UP000494108">
    <property type="component" value="Unassembled WGS sequence"/>
</dbReference>
<dbReference type="AlphaFoldDB" id="A0A6S6Z1E9"/>
<accession>A0A6S6Z1E9</accession>
<keyword evidence="3" id="KW-1185">Reference proteome</keyword>
<proteinExistence type="predicted"/>
<organism evidence="2 3">
    <name type="scientific">Achromobacter pestifer</name>
    <dbReference type="NCBI Taxonomy" id="1353889"/>
    <lineage>
        <taxon>Bacteria</taxon>
        <taxon>Pseudomonadati</taxon>
        <taxon>Pseudomonadota</taxon>
        <taxon>Betaproteobacteria</taxon>
        <taxon>Burkholderiales</taxon>
        <taxon>Alcaligenaceae</taxon>
        <taxon>Achromobacter</taxon>
    </lineage>
</organism>
<name>A0A6S6Z1E9_9BURK</name>
<evidence type="ECO:0000313" key="2">
    <source>
        <dbReference type="EMBL" id="CAB3643755.1"/>
    </source>
</evidence>
<reference evidence="2 3" key="1">
    <citation type="submission" date="2020-04" db="EMBL/GenBank/DDBJ databases">
        <authorList>
            <person name="De Canck E."/>
        </authorList>
    </citation>
    <scope>NUCLEOTIDE SEQUENCE [LARGE SCALE GENOMIC DNA]</scope>
    <source>
        <strain evidence="2 3">LMG 3431</strain>
    </source>
</reference>